<accession>A0A9W4T378</accession>
<feature type="non-terminal residue" evidence="1">
    <location>
        <position position="101"/>
    </location>
</feature>
<dbReference type="Proteomes" id="UP001153678">
    <property type="component" value="Unassembled WGS sequence"/>
</dbReference>
<proteinExistence type="predicted"/>
<evidence type="ECO:0000313" key="1">
    <source>
        <dbReference type="EMBL" id="CAI2190440.1"/>
    </source>
</evidence>
<dbReference type="EMBL" id="CAMKVN010006569">
    <property type="protein sequence ID" value="CAI2190440.1"/>
    <property type="molecule type" value="Genomic_DNA"/>
</dbReference>
<name>A0A9W4T378_9GLOM</name>
<dbReference type="OrthoDB" id="2447460at2759"/>
<keyword evidence="2" id="KW-1185">Reference proteome</keyword>
<dbReference type="AlphaFoldDB" id="A0A9W4T378"/>
<comment type="caution">
    <text evidence="1">The sequence shown here is derived from an EMBL/GenBank/DDBJ whole genome shotgun (WGS) entry which is preliminary data.</text>
</comment>
<sequence>MLRSFLKIRNYHMRDKNKRKNANTLSNICLEINRNIETERSEKENLSNSLPKTARKQIYNEMKPYLTHVSIGYLQIMTCKARKINKLFGYKYDPITLKKIK</sequence>
<evidence type="ECO:0000313" key="2">
    <source>
        <dbReference type="Proteomes" id="UP001153678"/>
    </source>
</evidence>
<protein>
    <submittedName>
        <fullName evidence="1">8737_t:CDS:1</fullName>
    </submittedName>
</protein>
<reference evidence="1" key="1">
    <citation type="submission" date="2022-08" db="EMBL/GenBank/DDBJ databases">
        <authorList>
            <person name="Kallberg Y."/>
            <person name="Tangrot J."/>
            <person name="Rosling A."/>
        </authorList>
    </citation>
    <scope>NUCLEOTIDE SEQUENCE</scope>
    <source>
        <strain evidence="1">Wild A</strain>
    </source>
</reference>
<organism evidence="1 2">
    <name type="scientific">Funneliformis geosporum</name>
    <dbReference type="NCBI Taxonomy" id="1117311"/>
    <lineage>
        <taxon>Eukaryota</taxon>
        <taxon>Fungi</taxon>
        <taxon>Fungi incertae sedis</taxon>
        <taxon>Mucoromycota</taxon>
        <taxon>Glomeromycotina</taxon>
        <taxon>Glomeromycetes</taxon>
        <taxon>Glomerales</taxon>
        <taxon>Glomeraceae</taxon>
        <taxon>Funneliformis</taxon>
    </lineage>
</organism>
<gene>
    <name evidence="1" type="ORF">FWILDA_LOCUS14577</name>
</gene>